<evidence type="ECO:0000256" key="1">
    <source>
        <dbReference type="SAM" id="SignalP"/>
    </source>
</evidence>
<dbReference type="AlphaFoldDB" id="A0AAU8FUG9"/>
<feature type="signal peptide" evidence="1">
    <location>
        <begin position="1"/>
        <end position="22"/>
    </location>
</feature>
<dbReference type="EMBL" id="CP159289">
    <property type="protein sequence ID" value="XCH27489.1"/>
    <property type="molecule type" value="Genomic_DNA"/>
</dbReference>
<sequence>MKIFRLAILLYLLTFIVKNANAQNGKLADDPAQFMTQLRKMMEGSRNPQFIRPAVQLDSIWMSAINPQQQAKFIGIVKTQVAKGQKAGALMALLIRNTQALAKKSPEKLDGFLDVAANAGEKYDAKTFQKVLQTSLPITESNKLYGSNYNSLYLLGGDFTYRFDAKADSTVVKETETANDGWNTPVDSSLVIAPTKSAPLPIVAGPVLDLQNATFAMVAGGDSVVFGPANGSVSLRDGMFVGKNGKFTWQTAGDSTIYADLDAYSFNINHPRLLAENSTLHSDNYLAAPVKGTLEYRGDQTHQRSAGTIPALHFE</sequence>
<keyword evidence="1" id="KW-0732">Signal</keyword>
<proteinExistence type="predicted"/>
<reference evidence="2" key="1">
    <citation type="submission" date="2024-06" db="EMBL/GenBank/DDBJ databases">
        <title>Sequencing and assembly of the genome of Dyadobacter sp. strain 676, a symbiont of Cyamopsis tetragonoloba.</title>
        <authorList>
            <person name="Guro P."/>
            <person name="Sazanova A."/>
            <person name="Kuznetsova I."/>
            <person name="Belimov A."/>
            <person name="Safronova V."/>
        </authorList>
    </citation>
    <scope>NUCLEOTIDE SEQUENCE</scope>
    <source>
        <strain evidence="2">676</strain>
    </source>
</reference>
<feature type="chain" id="PRO_5043470790" evidence="1">
    <location>
        <begin position="23"/>
        <end position="315"/>
    </location>
</feature>
<organism evidence="2">
    <name type="scientific">Dyadobacter sp. 676</name>
    <dbReference type="NCBI Taxonomy" id="3088362"/>
    <lineage>
        <taxon>Bacteria</taxon>
        <taxon>Pseudomonadati</taxon>
        <taxon>Bacteroidota</taxon>
        <taxon>Cytophagia</taxon>
        <taxon>Cytophagales</taxon>
        <taxon>Spirosomataceae</taxon>
        <taxon>Dyadobacter</taxon>
    </lineage>
</organism>
<evidence type="ECO:0000313" key="2">
    <source>
        <dbReference type="EMBL" id="XCH27489.1"/>
    </source>
</evidence>
<gene>
    <name evidence="2" type="ORF">ABV298_14295</name>
</gene>
<name>A0AAU8FUG9_9BACT</name>
<dbReference type="RefSeq" id="WP_353722742.1">
    <property type="nucleotide sequence ID" value="NZ_CP159289.1"/>
</dbReference>
<accession>A0AAU8FUG9</accession>
<protein>
    <submittedName>
        <fullName evidence="2">Uncharacterized protein</fullName>
    </submittedName>
</protein>